<reference evidence="2" key="1">
    <citation type="submission" date="2020-07" db="EMBL/GenBank/DDBJ databases">
        <title>The High-quality genome of the commercially important snow crab, Chionoecetes opilio.</title>
        <authorList>
            <person name="Jeong J.-H."/>
            <person name="Ryu S."/>
        </authorList>
    </citation>
    <scope>NUCLEOTIDE SEQUENCE</scope>
    <source>
        <strain evidence="2">MADBK_172401_WGS</strain>
        <tissue evidence="2">Digestive gland</tissue>
    </source>
</reference>
<gene>
    <name evidence="2" type="ORF">GWK47_015687</name>
</gene>
<proteinExistence type="predicted"/>
<dbReference type="AlphaFoldDB" id="A0A8J5CKJ1"/>
<evidence type="ECO:0000256" key="1">
    <source>
        <dbReference type="SAM" id="MobiDB-lite"/>
    </source>
</evidence>
<dbReference type="Proteomes" id="UP000770661">
    <property type="component" value="Unassembled WGS sequence"/>
</dbReference>
<feature type="compositionally biased region" description="Polar residues" evidence="1">
    <location>
        <begin position="104"/>
        <end position="117"/>
    </location>
</feature>
<evidence type="ECO:0000313" key="3">
    <source>
        <dbReference type="Proteomes" id="UP000770661"/>
    </source>
</evidence>
<feature type="region of interest" description="Disordered" evidence="1">
    <location>
        <begin position="96"/>
        <end position="152"/>
    </location>
</feature>
<organism evidence="2 3">
    <name type="scientific">Chionoecetes opilio</name>
    <name type="common">Atlantic snow crab</name>
    <name type="synonym">Cancer opilio</name>
    <dbReference type="NCBI Taxonomy" id="41210"/>
    <lineage>
        <taxon>Eukaryota</taxon>
        <taxon>Metazoa</taxon>
        <taxon>Ecdysozoa</taxon>
        <taxon>Arthropoda</taxon>
        <taxon>Crustacea</taxon>
        <taxon>Multicrustacea</taxon>
        <taxon>Malacostraca</taxon>
        <taxon>Eumalacostraca</taxon>
        <taxon>Eucarida</taxon>
        <taxon>Decapoda</taxon>
        <taxon>Pleocyemata</taxon>
        <taxon>Brachyura</taxon>
        <taxon>Eubrachyura</taxon>
        <taxon>Majoidea</taxon>
        <taxon>Majidae</taxon>
        <taxon>Chionoecetes</taxon>
    </lineage>
</organism>
<protein>
    <submittedName>
        <fullName evidence="2">Uncharacterized protein</fullName>
    </submittedName>
</protein>
<dbReference type="EMBL" id="JACEEZ010021216">
    <property type="protein sequence ID" value="KAG0713674.1"/>
    <property type="molecule type" value="Genomic_DNA"/>
</dbReference>
<sequence>MGGLEKHGPSSTKFPGGKSKPPGKNRELWGNPEITERVWACLWAGKILPGPLWDTGGPSPSSSRGNYPEFPFLGAPEARIRPAETWPQWFEKGVDEAGVRDKSSPSVSTTPASNPWQKVQEERDGGKIGGPRRVFSPPQRHCRKLKDDPWPS</sequence>
<name>A0A8J5CKJ1_CHIOP</name>
<keyword evidence="3" id="KW-1185">Reference proteome</keyword>
<feature type="compositionally biased region" description="Low complexity" evidence="1">
    <location>
        <begin position="9"/>
        <end position="22"/>
    </location>
</feature>
<feature type="region of interest" description="Disordered" evidence="1">
    <location>
        <begin position="50"/>
        <end position="70"/>
    </location>
</feature>
<feature type="region of interest" description="Disordered" evidence="1">
    <location>
        <begin position="1"/>
        <end position="31"/>
    </location>
</feature>
<accession>A0A8J5CKJ1</accession>
<comment type="caution">
    <text evidence="2">The sequence shown here is derived from an EMBL/GenBank/DDBJ whole genome shotgun (WGS) entry which is preliminary data.</text>
</comment>
<evidence type="ECO:0000313" key="2">
    <source>
        <dbReference type="EMBL" id="KAG0713674.1"/>
    </source>
</evidence>